<dbReference type="Proteomes" id="UP000075886">
    <property type="component" value="Unassembled WGS sequence"/>
</dbReference>
<reference evidence="2" key="2">
    <citation type="submission" date="2020-05" db="UniProtKB">
        <authorList>
            <consortium name="EnsemblMetazoa"/>
        </authorList>
    </citation>
    <scope>IDENTIFICATION</scope>
    <source>
        <strain evidence="2">FAR1</strain>
    </source>
</reference>
<sequence length="132" mass="15341">MNFDKKEKFNSVNHLTGLAQCLINRNILIDLRNETSVAGTIINVDGHMNICMENVVYIDQLGKQYPLDNFTIYSKYIRYIHIPEEINMTAALEERIKSLGQPTRIVTNKKATYKEKRAKMYQLQTLAENQML</sequence>
<dbReference type="InterPro" id="IPR010920">
    <property type="entry name" value="LSM_dom_sf"/>
</dbReference>
<dbReference type="GO" id="GO:0016604">
    <property type="term" value="C:nuclear body"/>
    <property type="evidence" value="ECO:0007669"/>
    <property type="project" value="TreeGrafter"/>
</dbReference>
<feature type="domain" description="Sm" evidence="1">
    <location>
        <begin position="17"/>
        <end position="82"/>
    </location>
</feature>
<dbReference type="InterPro" id="IPR052840">
    <property type="entry name" value="U7_snRNA_Sm-like"/>
</dbReference>
<organism evidence="2 3">
    <name type="scientific">Anopheles farauti</name>
    <dbReference type="NCBI Taxonomy" id="69004"/>
    <lineage>
        <taxon>Eukaryota</taxon>
        <taxon>Metazoa</taxon>
        <taxon>Ecdysozoa</taxon>
        <taxon>Arthropoda</taxon>
        <taxon>Hexapoda</taxon>
        <taxon>Insecta</taxon>
        <taxon>Pterygota</taxon>
        <taxon>Neoptera</taxon>
        <taxon>Endopterygota</taxon>
        <taxon>Diptera</taxon>
        <taxon>Nematocera</taxon>
        <taxon>Culicoidea</taxon>
        <taxon>Culicidae</taxon>
        <taxon>Anophelinae</taxon>
        <taxon>Anopheles</taxon>
    </lineage>
</organism>
<dbReference type="Pfam" id="PF01423">
    <property type="entry name" value="LSM"/>
    <property type="match status" value="1"/>
</dbReference>
<dbReference type="InterPro" id="IPR001163">
    <property type="entry name" value="Sm_dom_euk/arc"/>
</dbReference>
<proteinExistence type="predicted"/>
<dbReference type="GO" id="GO:0071209">
    <property type="term" value="F:U7 snRNA binding"/>
    <property type="evidence" value="ECO:0007669"/>
    <property type="project" value="TreeGrafter"/>
</dbReference>
<dbReference type="PANTHER" id="PTHR21196:SF1">
    <property type="entry name" value="U7 SNRNA-ASSOCIATED SM-LIKE PROTEIN LSM10"/>
    <property type="match status" value="1"/>
</dbReference>
<name>A0A182QN48_9DIPT</name>
<dbReference type="EnsemblMetazoa" id="AFAF013527-RA">
    <property type="protein sequence ID" value="AFAF013527-PA"/>
    <property type="gene ID" value="AFAF013527"/>
</dbReference>
<evidence type="ECO:0000313" key="2">
    <source>
        <dbReference type="EnsemblMetazoa" id="AFAF013527-PA"/>
    </source>
</evidence>
<protein>
    <recommendedName>
        <fullName evidence="1">Sm domain-containing protein</fullName>
    </recommendedName>
</protein>
<dbReference type="Gene3D" id="2.30.30.100">
    <property type="match status" value="1"/>
</dbReference>
<dbReference type="SUPFAM" id="SSF50182">
    <property type="entry name" value="Sm-like ribonucleoproteins"/>
    <property type="match status" value="1"/>
</dbReference>
<keyword evidence="3" id="KW-1185">Reference proteome</keyword>
<dbReference type="GO" id="GO:0006398">
    <property type="term" value="P:mRNA 3'-end processing by stem-loop binding and cleavage"/>
    <property type="evidence" value="ECO:0007669"/>
    <property type="project" value="TreeGrafter"/>
</dbReference>
<reference evidence="3" key="1">
    <citation type="submission" date="2014-01" db="EMBL/GenBank/DDBJ databases">
        <title>The Genome Sequence of Anopheles farauti FAR1 (V2).</title>
        <authorList>
            <consortium name="The Broad Institute Genomics Platform"/>
            <person name="Neafsey D.E."/>
            <person name="Besansky N."/>
            <person name="Howell P."/>
            <person name="Walton C."/>
            <person name="Young S.K."/>
            <person name="Zeng Q."/>
            <person name="Gargeya S."/>
            <person name="Fitzgerald M."/>
            <person name="Haas B."/>
            <person name="Abouelleil A."/>
            <person name="Allen A.W."/>
            <person name="Alvarado L."/>
            <person name="Arachchi H.M."/>
            <person name="Berlin A.M."/>
            <person name="Chapman S.B."/>
            <person name="Gainer-Dewar J."/>
            <person name="Goldberg J."/>
            <person name="Griggs A."/>
            <person name="Gujja S."/>
            <person name="Hansen M."/>
            <person name="Howarth C."/>
            <person name="Imamovic A."/>
            <person name="Ireland A."/>
            <person name="Larimer J."/>
            <person name="McCowan C."/>
            <person name="Murphy C."/>
            <person name="Pearson M."/>
            <person name="Poon T.W."/>
            <person name="Priest M."/>
            <person name="Roberts A."/>
            <person name="Saif S."/>
            <person name="Shea T."/>
            <person name="Sisk P."/>
            <person name="Sykes S."/>
            <person name="Wortman J."/>
            <person name="Nusbaum C."/>
            <person name="Birren B."/>
        </authorList>
    </citation>
    <scope>NUCLEOTIDE SEQUENCE [LARGE SCALE GENOMIC DNA]</scope>
    <source>
        <strain evidence="3">FAR1</strain>
    </source>
</reference>
<dbReference type="GO" id="GO:0071254">
    <property type="term" value="C:cytoplasmic U snRNP body"/>
    <property type="evidence" value="ECO:0007669"/>
    <property type="project" value="TreeGrafter"/>
</dbReference>
<dbReference type="GO" id="GO:0071208">
    <property type="term" value="F:histone pre-mRNA DCP binding"/>
    <property type="evidence" value="ECO:0007669"/>
    <property type="project" value="TreeGrafter"/>
</dbReference>
<dbReference type="CDD" id="cd01733">
    <property type="entry name" value="LSm10"/>
    <property type="match status" value="1"/>
</dbReference>
<dbReference type="SMART" id="SM00651">
    <property type="entry name" value="Sm"/>
    <property type="match status" value="1"/>
</dbReference>
<dbReference type="EMBL" id="AXCN02001519">
    <property type="status" value="NOT_ANNOTATED_CDS"/>
    <property type="molecule type" value="Genomic_DNA"/>
</dbReference>
<accession>A0A182QN48</accession>
<dbReference type="PANTHER" id="PTHR21196">
    <property type="entry name" value="U7 SNRNA-ASSOCIATED SM-LIKE PROTEIN LSM10"/>
    <property type="match status" value="1"/>
</dbReference>
<dbReference type="AlphaFoldDB" id="A0A182QN48"/>
<evidence type="ECO:0000259" key="1">
    <source>
        <dbReference type="SMART" id="SM00651"/>
    </source>
</evidence>
<dbReference type="STRING" id="69004.A0A182QN48"/>
<dbReference type="VEuPathDB" id="VectorBase:AFAF013527"/>
<evidence type="ECO:0000313" key="3">
    <source>
        <dbReference type="Proteomes" id="UP000075886"/>
    </source>
</evidence>